<evidence type="ECO:0000313" key="1">
    <source>
        <dbReference type="EMBL" id="GAH29929.1"/>
    </source>
</evidence>
<proteinExistence type="predicted"/>
<accession>X1FKM3</accession>
<protein>
    <submittedName>
        <fullName evidence="1">Uncharacterized protein</fullName>
    </submittedName>
</protein>
<name>X1FKM3_9ZZZZ</name>
<dbReference type="EMBL" id="BART01040533">
    <property type="protein sequence ID" value="GAH29929.1"/>
    <property type="molecule type" value="Genomic_DNA"/>
</dbReference>
<sequence length="44" mass="4972">WLHIYAKVRSRKVAFQPGEIVTIEILRGDNVIQIQVTFGETTSG</sequence>
<feature type="non-terminal residue" evidence="1">
    <location>
        <position position="1"/>
    </location>
</feature>
<comment type="caution">
    <text evidence="1">The sequence shown here is derived from an EMBL/GenBank/DDBJ whole genome shotgun (WGS) entry which is preliminary data.</text>
</comment>
<organism evidence="1">
    <name type="scientific">marine sediment metagenome</name>
    <dbReference type="NCBI Taxonomy" id="412755"/>
    <lineage>
        <taxon>unclassified sequences</taxon>
        <taxon>metagenomes</taxon>
        <taxon>ecological metagenomes</taxon>
    </lineage>
</organism>
<gene>
    <name evidence="1" type="ORF">S01H4_65903</name>
</gene>
<dbReference type="AlphaFoldDB" id="X1FKM3"/>
<reference evidence="1" key="1">
    <citation type="journal article" date="2014" name="Front. Microbiol.">
        <title>High frequency of phylogenetically diverse reductive dehalogenase-homologous genes in deep subseafloor sedimentary metagenomes.</title>
        <authorList>
            <person name="Kawai M."/>
            <person name="Futagami T."/>
            <person name="Toyoda A."/>
            <person name="Takaki Y."/>
            <person name="Nishi S."/>
            <person name="Hori S."/>
            <person name="Arai W."/>
            <person name="Tsubouchi T."/>
            <person name="Morono Y."/>
            <person name="Uchiyama I."/>
            <person name="Ito T."/>
            <person name="Fujiyama A."/>
            <person name="Inagaki F."/>
            <person name="Takami H."/>
        </authorList>
    </citation>
    <scope>NUCLEOTIDE SEQUENCE</scope>
    <source>
        <strain evidence="1">Expedition CK06-06</strain>
    </source>
</reference>